<organism evidence="1 2">
    <name type="scientific">Ziziphus jujuba</name>
    <name type="common">Chinese jujube</name>
    <name type="synonym">Ziziphus sativa</name>
    <dbReference type="NCBI Taxonomy" id="326968"/>
    <lineage>
        <taxon>Eukaryota</taxon>
        <taxon>Viridiplantae</taxon>
        <taxon>Streptophyta</taxon>
        <taxon>Embryophyta</taxon>
        <taxon>Tracheophyta</taxon>
        <taxon>Spermatophyta</taxon>
        <taxon>Magnoliopsida</taxon>
        <taxon>eudicotyledons</taxon>
        <taxon>Gunneridae</taxon>
        <taxon>Pentapetalae</taxon>
        <taxon>rosids</taxon>
        <taxon>fabids</taxon>
        <taxon>Rosales</taxon>
        <taxon>Rhamnaceae</taxon>
        <taxon>Paliureae</taxon>
        <taxon>Ziziphus</taxon>
    </lineage>
</organism>
<sequence length="243" mass="28158">MNIFIWNVRGAGNQHFIRSTKTYIRQYNANILVLMETKIGGIQADKYLAKIGCSKAIKFDPIGFSGGIWILWKEEDVSIELIPLFNQTINVVISHRWKGQWLFIAFYASPITTIRHKLWTTLKEIHQINKLPWLIAECSLIDLGATVPKFTWSNGKPGNQLTRERLDKAFCSADWRKMFPDAIVQNLAHLRTDYHPILVAVDQHCKVDPPLKTFRFEMAWMQHAHFNNFVNSIVPAHFLKIDI</sequence>
<dbReference type="PANTHER" id="PTHR35218:SF9">
    <property type="entry name" value="ENDONUCLEASE_EXONUCLEASE_PHOSPHATASE DOMAIN-CONTAINING PROTEIN"/>
    <property type="match status" value="1"/>
</dbReference>
<dbReference type="RefSeq" id="XP_060675556.1">
    <property type="nucleotide sequence ID" value="XM_060819573.1"/>
</dbReference>
<gene>
    <name evidence="2" type="primary">LOC132804988</name>
</gene>
<dbReference type="Gene3D" id="3.60.10.10">
    <property type="entry name" value="Endonuclease/exonuclease/phosphatase"/>
    <property type="match status" value="1"/>
</dbReference>
<dbReference type="PANTHER" id="PTHR35218">
    <property type="entry name" value="RNASE H DOMAIN-CONTAINING PROTEIN"/>
    <property type="match status" value="1"/>
</dbReference>
<protein>
    <submittedName>
        <fullName evidence="2">Uncharacterized protein LOC132804988</fullName>
    </submittedName>
</protein>
<keyword evidence="1" id="KW-1185">Reference proteome</keyword>
<evidence type="ECO:0000313" key="1">
    <source>
        <dbReference type="Proteomes" id="UP001652623"/>
    </source>
</evidence>
<accession>A0ABM4AFP9</accession>
<name>A0ABM4AFP9_ZIZJJ</name>
<dbReference type="SUPFAM" id="SSF56219">
    <property type="entry name" value="DNase I-like"/>
    <property type="match status" value="1"/>
</dbReference>
<evidence type="ECO:0000313" key="2">
    <source>
        <dbReference type="RefSeq" id="XP_060675556.1"/>
    </source>
</evidence>
<proteinExistence type="predicted"/>
<dbReference type="Proteomes" id="UP001652623">
    <property type="component" value="Chromosome 8"/>
</dbReference>
<dbReference type="GeneID" id="132804988"/>
<dbReference type="InterPro" id="IPR036691">
    <property type="entry name" value="Endo/exonu/phosph_ase_sf"/>
</dbReference>
<reference evidence="2" key="1">
    <citation type="submission" date="2025-08" db="UniProtKB">
        <authorList>
            <consortium name="RefSeq"/>
        </authorList>
    </citation>
    <scope>IDENTIFICATION</scope>
    <source>
        <tissue evidence="2">Seedling</tissue>
    </source>
</reference>